<dbReference type="EMBL" id="JAPDRQ010000014">
    <property type="protein sequence ID" value="KAJ9662640.1"/>
    <property type="molecule type" value="Genomic_DNA"/>
</dbReference>
<proteinExistence type="predicted"/>
<keyword evidence="2" id="KW-1185">Reference proteome</keyword>
<protein>
    <submittedName>
        <fullName evidence="1">Uncharacterized protein</fullName>
    </submittedName>
</protein>
<reference evidence="1" key="1">
    <citation type="submission" date="2022-10" db="EMBL/GenBank/DDBJ databases">
        <title>Culturing micro-colonial fungi from biological soil crusts in the Mojave desert and describing Neophaeococcomyces mojavensis, and introducing the new genera and species Taxawa tesnikishii.</title>
        <authorList>
            <person name="Kurbessoian T."/>
            <person name="Stajich J.E."/>
        </authorList>
    </citation>
    <scope>NUCLEOTIDE SEQUENCE</scope>
    <source>
        <strain evidence="1">JES_112</strain>
    </source>
</reference>
<gene>
    <name evidence="1" type="ORF">H2198_001312</name>
</gene>
<accession>A0ACC3AI24</accession>
<organism evidence="1 2">
    <name type="scientific">Neophaeococcomyces mojaviensis</name>
    <dbReference type="NCBI Taxonomy" id="3383035"/>
    <lineage>
        <taxon>Eukaryota</taxon>
        <taxon>Fungi</taxon>
        <taxon>Dikarya</taxon>
        <taxon>Ascomycota</taxon>
        <taxon>Pezizomycotina</taxon>
        <taxon>Eurotiomycetes</taxon>
        <taxon>Chaetothyriomycetidae</taxon>
        <taxon>Chaetothyriales</taxon>
        <taxon>Chaetothyriales incertae sedis</taxon>
        <taxon>Neophaeococcomyces</taxon>
    </lineage>
</organism>
<evidence type="ECO:0000313" key="2">
    <source>
        <dbReference type="Proteomes" id="UP001172386"/>
    </source>
</evidence>
<evidence type="ECO:0000313" key="1">
    <source>
        <dbReference type="EMBL" id="KAJ9662640.1"/>
    </source>
</evidence>
<dbReference type="Proteomes" id="UP001172386">
    <property type="component" value="Unassembled WGS sequence"/>
</dbReference>
<name>A0ACC3AI24_9EURO</name>
<sequence>MFCTAFRGGILQRNVFQRPGHSLFAPSLRQYATAKSAKAGARISLPKPPSKPSSGGFSAPSAVRMPSSQDLNRIERLRKVDLVEKLYNSGTKQLYLAPPRLTIFRFQSYLIAAIITMMVLTYQKYNLLDPEEFTRRGLSKILYPAYLLIATVLGCLGGICIYRTRGLVHAINLVQQHGQVFLKITERSVIPFRKTSFLVRPYNLYLHRKFVEASSLPEYAFNPPAGQTTVISAVFNAFTRFFAQLWSATRLLVSSDGTMTIEINEDEAEKKKTALGFQLDVTGNFELHTNRDGQQDPVLWELGTFKDDTNGLRSPFSLFKR</sequence>
<comment type="caution">
    <text evidence="1">The sequence shown here is derived from an EMBL/GenBank/DDBJ whole genome shotgun (WGS) entry which is preliminary data.</text>
</comment>